<feature type="domain" description="DNA polymerase III beta sliding clamp central" evidence="12">
    <location>
        <begin position="131"/>
        <end position="244"/>
    </location>
</feature>
<protein>
    <recommendedName>
        <fullName evidence="3 10">Beta sliding clamp</fullName>
    </recommendedName>
</protein>
<reference evidence="14" key="1">
    <citation type="journal article" date="2021" name="bioRxiv">
        <title>Unraveling nitrogen, sulfur and carbon metabolic pathways and microbial community transcriptional responses to substrate deprivation and toxicity stresses in a bioreactor mimicking anoxic brackish coastal sediment conditions.</title>
        <authorList>
            <person name="Martins P.D."/>
            <person name="Echeveste M.J."/>
            <person name="Arshad A."/>
            <person name="Kurth J."/>
            <person name="Ouboter H."/>
            <person name="Jetten M.S.M."/>
            <person name="Welte C.U."/>
        </authorList>
    </citation>
    <scope>NUCLEOTIDE SEQUENCE</scope>
    <source>
        <strain evidence="14">MAG_39</strain>
    </source>
</reference>
<dbReference type="PIRSF" id="PIRSF000804">
    <property type="entry name" value="DNA_pol_III_b"/>
    <property type="match status" value="1"/>
</dbReference>
<dbReference type="Pfam" id="PF00712">
    <property type="entry name" value="DNA_pol3_beta"/>
    <property type="match status" value="1"/>
</dbReference>
<dbReference type="SMART" id="SM00480">
    <property type="entry name" value="POL3Bc"/>
    <property type="match status" value="1"/>
</dbReference>
<keyword evidence="5 10" id="KW-0808">Transferase</keyword>
<comment type="similarity">
    <text evidence="2 10">Belongs to the beta sliding clamp family.</text>
</comment>
<evidence type="ECO:0000313" key="14">
    <source>
        <dbReference type="EMBL" id="MBZ0155357.1"/>
    </source>
</evidence>
<dbReference type="GO" id="GO:0008408">
    <property type="term" value="F:3'-5' exonuclease activity"/>
    <property type="evidence" value="ECO:0007669"/>
    <property type="project" value="InterPro"/>
</dbReference>
<dbReference type="GO" id="GO:0009360">
    <property type="term" value="C:DNA polymerase III complex"/>
    <property type="evidence" value="ECO:0007669"/>
    <property type="project" value="InterPro"/>
</dbReference>
<gene>
    <name evidence="14" type="primary">dnaN</name>
    <name evidence="14" type="ORF">K8I29_03970</name>
</gene>
<dbReference type="AlphaFoldDB" id="A0A953M160"/>
<dbReference type="Gene3D" id="3.10.150.10">
    <property type="entry name" value="DNA Polymerase III, subunit A, domain 2"/>
    <property type="match status" value="1"/>
</dbReference>
<sequence length="367" mass="40875">MKVTVEKDELQRKLSDIQNIVEKKNTMPILSHFLLLAEKGGGTITATDLETAFKEPIALAVAEEGNICIPAKKLFEIVREMEGDITLESVDSKWLKIKSGKSHFRLACLSPEEYPVWPSLPADSEEMVMESPVLLEMIDKTLYAAGESDTRYVLNGLLFNIKTDGTLTVVGTDGHRLALSKKTVGATSAEEKRIIFSRKSLSELRRFLTDESKEVKLTIGKNHILFALNDIQFLTRLIEGTYPNYEQVIPSAGEKTLSVDKNTLMRALRRVSIMSKERSSAVKVDIDDNTMGISASNPDLGEAKDEITVEYAGSAITLAFNARYILDALGVMDSEKIVFKLNEPLSPTLIMEEGSEEYKYVVMPMRL</sequence>
<comment type="caution">
    <text evidence="14">The sequence shown here is derived from an EMBL/GenBank/DDBJ whole genome shotgun (WGS) entry which is preliminary data.</text>
</comment>
<feature type="domain" description="DNA polymerase III beta sliding clamp C-terminal" evidence="13">
    <location>
        <begin position="247"/>
        <end position="366"/>
    </location>
</feature>
<evidence type="ECO:0000256" key="4">
    <source>
        <dbReference type="ARBA" id="ARBA00022490"/>
    </source>
</evidence>
<accession>A0A953M160</accession>
<dbReference type="InterPro" id="IPR022637">
    <property type="entry name" value="DNA_polIII_beta_cen"/>
</dbReference>
<dbReference type="InterPro" id="IPR046938">
    <property type="entry name" value="DNA_clamp_sf"/>
</dbReference>
<dbReference type="PANTHER" id="PTHR30478">
    <property type="entry name" value="DNA POLYMERASE III SUBUNIT BETA"/>
    <property type="match status" value="1"/>
</dbReference>
<evidence type="ECO:0000256" key="6">
    <source>
        <dbReference type="ARBA" id="ARBA00022695"/>
    </source>
</evidence>
<evidence type="ECO:0000256" key="7">
    <source>
        <dbReference type="ARBA" id="ARBA00022705"/>
    </source>
</evidence>
<evidence type="ECO:0000256" key="5">
    <source>
        <dbReference type="ARBA" id="ARBA00022679"/>
    </source>
</evidence>
<dbReference type="SUPFAM" id="SSF55979">
    <property type="entry name" value="DNA clamp"/>
    <property type="match status" value="3"/>
</dbReference>
<keyword evidence="8 10" id="KW-0239">DNA-directed DNA polymerase</keyword>
<dbReference type="GO" id="GO:0003677">
    <property type="term" value="F:DNA binding"/>
    <property type="evidence" value="ECO:0007669"/>
    <property type="project" value="UniProtKB-UniRule"/>
</dbReference>
<dbReference type="GO" id="GO:0006271">
    <property type="term" value="P:DNA strand elongation involved in DNA replication"/>
    <property type="evidence" value="ECO:0007669"/>
    <property type="project" value="TreeGrafter"/>
</dbReference>
<dbReference type="InterPro" id="IPR022634">
    <property type="entry name" value="DNA_polIII_beta_N"/>
</dbReference>
<name>A0A953M160_9BACT</name>
<evidence type="ECO:0000256" key="1">
    <source>
        <dbReference type="ARBA" id="ARBA00004496"/>
    </source>
</evidence>
<dbReference type="Pfam" id="PF02768">
    <property type="entry name" value="DNA_pol3_beta_3"/>
    <property type="match status" value="1"/>
</dbReference>
<evidence type="ECO:0000259" key="12">
    <source>
        <dbReference type="Pfam" id="PF02767"/>
    </source>
</evidence>
<dbReference type="GO" id="GO:0005737">
    <property type="term" value="C:cytoplasm"/>
    <property type="evidence" value="ECO:0007669"/>
    <property type="project" value="UniProtKB-SubCell"/>
</dbReference>
<dbReference type="EMBL" id="JAIOIV010000030">
    <property type="protein sequence ID" value="MBZ0155357.1"/>
    <property type="molecule type" value="Genomic_DNA"/>
</dbReference>
<comment type="subcellular location">
    <subcellularLocation>
        <location evidence="1 10">Cytoplasm</location>
    </subcellularLocation>
</comment>
<evidence type="ECO:0000256" key="3">
    <source>
        <dbReference type="ARBA" id="ARBA00021035"/>
    </source>
</evidence>
<dbReference type="CDD" id="cd00140">
    <property type="entry name" value="beta_clamp"/>
    <property type="match status" value="1"/>
</dbReference>
<dbReference type="Proteomes" id="UP000705867">
    <property type="component" value="Unassembled WGS sequence"/>
</dbReference>
<evidence type="ECO:0000256" key="8">
    <source>
        <dbReference type="ARBA" id="ARBA00022932"/>
    </source>
</evidence>
<comment type="function">
    <text evidence="10">Confers DNA tethering and processivity to DNA polymerases and other proteins. Acts as a clamp, forming a ring around DNA (a reaction catalyzed by the clamp-loading complex) which diffuses in an ATP-independent manner freely and bidirectionally along dsDNA. Initially characterized for its ability to contact the catalytic subunit of DNA polymerase III (Pol III), a complex, multichain enzyme responsible for most of the replicative synthesis in bacteria; Pol III exhibits 3'-5' exonuclease proofreading activity. The beta chain is required for initiation of replication as well as for processivity of DNA replication.</text>
</comment>
<dbReference type="GO" id="GO:0003887">
    <property type="term" value="F:DNA-directed DNA polymerase activity"/>
    <property type="evidence" value="ECO:0007669"/>
    <property type="project" value="UniProtKB-UniRule"/>
</dbReference>
<evidence type="ECO:0000256" key="9">
    <source>
        <dbReference type="ARBA" id="ARBA00023125"/>
    </source>
</evidence>
<organism evidence="14 15">
    <name type="scientific">Candidatus Nitrobium versatile</name>
    <dbReference type="NCBI Taxonomy" id="2884831"/>
    <lineage>
        <taxon>Bacteria</taxon>
        <taxon>Pseudomonadati</taxon>
        <taxon>Nitrospirota</taxon>
        <taxon>Nitrospiria</taxon>
        <taxon>Nitrospirales</taxon>
        <taxon>Nitrospiraceae</taxon>
        <taxon>Candidatus Nitrobium</taxon>
    </lineage>
</organism>
<dbReference type="InterPro" id="IPR001001">
    <property type="entry name" value="DNA_polIII_beta"/>
</dbReference>
<keyword evidence="9" id="KW-0238">DNA-binding</keyword>
<evidence type="ECO:0000313" key="15">
    <source>
        <dbReference type="Proteomes" id="UP000705867"/>
    </source>
</evidence>
<evidence type="ECO:0000259" key="13">
    <source>
        <dbReference type="Pfam" id="PF02768"/>
    </source>
</evidence>
<keyword evidence="4 10" id="KW-0963">Cytoplasm</keyword>
<proteinExistence type="inferred from homology"/>
<keyword evidence="6 10" id="KW-0548">Nucleotidyltransferase</keyword>
<evidence type="ECO:0000259" key="11">
    <source>
        <dbReference type="Pfam" id="PF00712"/>
    </source>
</evidence>
<dbReference type="Pfam" id="PF02767">
    <property type="entry name" value="DNA_pol3_beta_2"/>
    <property type="match status" value="1"/>
</dbReference>
<evidence type="ECO:0000256" key="10">
    <source>
        <dbReference type="PIRNR" id="PIRNR000804"/>
    </source>
</evidence>
<feature type="domain" description="DNA polymerase III beta sliding clamp N-terminal" evidence="11">
    <location>
        <begin position="1"/>
        <end position="117"/>
    </location>
</feature>
<dbReference type="PANTHER" id="PTHR30478:SF0">
    <property type="entry name" value="BETA SLIDING CLAMP"/>
    <property type="match status" value="1"/>
</dbReference>
<dbReference type="Gene3D" id="3.70.10.10">
    <property type="match status" value="1"/>
</dbReference>
<evidence type="ECO:0000256" key="2">
    <source>
        <dbReference type="ARBA" id="ARBA00010752"/>
    </source>
</evidence>
<dbReference type="InterPro" id="IPR022635">
    <property type="entry name" value="DNA_polIII_beta_C"/>
</dbReference>
<dbReference type="NCBIfam" id="TIGR00663">
    <property type="entry name" value="dnan"/>
    <property type="match status" value="1"/>
</dbReference>
<keyword evidence="7 10" id="KW-0235">DNA replication</keyword>
<comment type="subunit">
    <text evidence="10">Forms a ring-shaped head-to-tail homodimer around DNA.</text>
</comment>
<reference evidence="14" key="2">
    <citation type="submission" date="2021-08" db="EMBL/GenBank/DDBJ databases">
        <authorList>
            <person name="Dalcin Martins P."/>
        </authorList>
    </citation>
    <scope>NUCLEOTIDE SEQUENCE</scope>
    <source>
        <strain evidence="14">MAG_39</strain>
    </source>
</reference>